<evidence type="ECO:0000313" key="3">
    <source>
        <dbReference type="Proteomes" id="UP001163046"/>
    </source>
</evidence>
<gene>
    <name evidence="2" type="ORF">OS493_011660</name>
</gene>
<feature type="region of interest" description="Disordered" evidence="1">
    <location>
        <begin position="67"/>
        <end position="147"/>
    </location>
</feature>
<organism evidence="2 3">
    <name type="scientific">Desmophyllum pertusum</name>
    <dbReference type="NCBI Taxonomy" id="174260"/>
    <lineage>
        <taxon>Eukaryota</taxon>
        <taxon>Metazoa</taxon>
        <taxon>Cnidaria</taxon>
        <taxon>Anthozoa</taxon>
        <taxon>Hexacorallia</taxon>
        <taxon>Scleractinia</taxon>
        <taxon>Caryophylliina</taxon>
        <taxon>Caryophylliidae</taxon>
        <taxon>Desmophyllum</taxon>
    </lineage>
</organism>
<feature type="compositionally biased region" description="Basic and acidic residues" evidence="1">
    <location>
        <begin position="1"/>
        <end position="26"/>
    </location>
</feature>
<dbReference type="EMBL" id="MU827306">
    <property type="protein sequence ID" value="KAJ7363372.1"/>
    <property type="molecule type" value="Genomic_DNA"/>
</dbReference>
<name>A0A9W9YQZ2_9CNID</name>
<feature type="compositionally biased region" description="Polar residues" evidence="1">
    <location>
        <begin position="276"/>
        <end position="291"/>
    </location>
</feature>
<keyword evidence="3" id="KW-1185">Reference proteome</keyword>
<feature type="compositionally biased region" description="Basic and acidic residues" evidence="1">
    <location>
        <begin position="244"/>
        <end position="268"/>
    </location>
</feature>
<dbReference type="Proteomes" id="UP001163046">
    <property type="component" value="Unassembled WGS sequence"/>
</dbReference>
<feature type="region of interest" description="Disordered" evidence="1">
    <location>
        <begin position="189"/>
        <end position="291"/>
    </location>
</feature>
<evidence type="ECO:0000313" key="2">
    <source>
        <dbReference type="EMBL" id="KAJ7363372.1"/>
    </source>
</evidence>
<proteinExistence type="predicted"/>
<dbReference type="AlphaFoldDB" id="A0A9W9YQZ2"/>
<reference evidence="2" key="1">
    <citation type="submission" date="2023-01" db="EMBL/GenBank/DDBJ databases">
        <title>Genome assembly of the deep-sea coral Lophelia pertusa.</title>
        <authorList>
            <person name="Herrera S."/>
            <person name="Cordes E."/>
        </authorList>
    </citation>
    <scope>NUCLEOTIDE SEQUENCE</scope>
    <source>
        <strain evidence="2">USNM1676648</strain>
        <tissue evidence="2">Polyp</tissue>
    </source>
</reference>
<accession>A0A9W9YQZ2</accession>
<feature type="region of interest" description="Disordered" evidence="1">
    <location>
        <begin position="1"/>
        <end position="53"/>
    </location>
</feature>
<feature type="compositionally biased region" description="Polar residues" evidence="1">
    <location>
        <begin position="39"/>
        <end position="48"/>
    </location>
</feature>
<comment type="caution">
    <text evidence="2">The sequence shown here is derived from an EMBL/GenBank/DDBJ whole genome shotgun (WGS) entry which is preliminary data.</text>
</comment>
<evidence type="ECO:0000256" key="1">
    <source>
        <dbReference type="SAM" id="MobiDB-lite"/>
    </source>
</evidence>
<sequence length="291" mass="32301">MTIKSSRDALDVENTHDKNVSNKNEDLAIVNGVHKDLSPSETPESIQGDSKPELVTVKEGYSLVAPKQKATVAKESQDDARLNGTLANEKNIGERANTSKQQQRTDGHVSGLLPLAVKNKERDSNAFQPKSATKQHDGENIVASAPSVNRKLKTTSVELSDIPLAFEQPEAGKDPKLIFFRSFSKRVGEKTGKTAVERTQVLPNNELSEKGGKTDIVNQSQSDTKSRDVEEDSPWVRQLPQGGEQDREEKTKRKEMKEIEEPNRDKKTNKARSRTNKSNSCRLWLSTKATV</sequence>
<protein>
    <submittedName>
        <fullName evidence="2">Uncharacterized protein</fullName>
    </submittedName>
</protein>